<evidence type="ECO:0000313" key="2">
    <source>
        <dbReference type="EMBL" id="GAA4621597.1"/>
    </source>
</evidence>
<comment type="caution">
    <text evidence="2">The sequence shown here is derived from an EMBL/GenBank/DDBJ whole genome shotgun (WGS) entry which is preliminary data.</text>
</comment>
<dbReference type="EMBL" id="BAABHK010000001">
    <property type="protein sequence ID" value="GAA4621597.1"/>
    <property type="molecule type" value="Genomic_DNA"/>
</dbReference>
<feature type="transmembrane region" description="Helical" evidence="1">
    <location>
        <begin position="31"/>
        <end position="51"/>
    </location>
</feature>
<evidence type="ECO:0000256" key="1">
    <source>
        <dbReference type="SAM" id="Phobius"/>
    </source>
</evidence>
<dbReference type="Proteomes" id="UP001501442">
    <property type="component" value="Unassembled WGS sequence"/>
</dbReference>
<keyword evidence="1" id="KW-0472">Membrane</keyword>
<proteinExistence type="predicted"/>
<evidence type="ECO:0000313" key="3">
    <source>
        <dbReference type="Proteomes" id="UP001501442"/>
    </source>
</evidence>
<keyword evidence="1" id="KW-0812">Transmembrane</keyword>
<accession>A0ABP8U3G5</accession>
<gene>
    <name evidence="2" type="ORF">GCM10023196_010480</name>
</gene>
<organism evidence="2 3">
    <name type="scientific">Actinoallomurus vinaceus</name>
    <dbReference type="NCBI Taxonomy" id="1080074"/>
    <lineage>
        <taxon>Bacteria</taxon>
        <taxon>Bacillati</taxon>
        <taxon>Actinomycetota</taxon>
        <taxon>Actinomycetes</taxon>
        <taxon>Streptosporangiales</taxon>
        <taxon>Thermomonosporaceae</taxon>
        <taxon>Actinoallomurus</taxon>
    </lineage>
</organism>
<protein>
    <submittedName>
        <fullName evidence="2">Uncharacterized protein</fullName>
    </submittedName>
</protein>
<sequence>MFRHRFDPSSLLAAALFLAVAYIYLAGSPPVWVAPGLVGALGVLALVRVMFRSRRREPTDPRNAWRLDARYGKGPER</sequence>
<keyword evidence="3" id="KW-1185">Reference proteome</keyword>
<dbReference type="RefSeq" id="WP_345429446.1">
    <property type="nucleotide sequence ID" value="NZ_BAABHK010000001.1"/>
</dbReference>
<keyword evidence="1" id="KW-1133">Transmembrane helix</keyword>
<name>A0ABP8U3G5_9ACTN</name>
<reference evidence="3" key="1">
    <citation type="journal article" date="2019" name="Int. J. Syst. Evol. Microbiol.">
        <title>The Global Catalogue of Microorganisms (GCM) 10K type strain sequencing project: providing services to taxonomists for standard genome sequencing and annotation.</title>
        <authorList>
            <consortium name="The Broad Institute Genomics Platform"/>
            <consortium name="The Broad Institute Genome Sequencing Center for Infectious Disease"/>
            <person name="Wu L."/>
            <person name="Ma J."/>
        </authorList>
    </citation>
    <scope>NUCLEOTIDE SEQUENCE [LARGE SCALE GENOMIC DNA]</scope>
    <source>
        <strain evidence="3">JCM 17939</strain>
    </source>
</reference>